<evidence type="ECO:0000313" key="5">
    <source>
        <dbReference type="Proteomes" id="UP001141327"/>
    </source>
</evidence>
<feature type="compositionally biased region" description="Pro residues" evidence="1">
    <location>
        <begin position="3067"/>
        <end position="3086"/>
    </location>
</feature>
<keyword evidence="2" id="KW-1133">Transmembrane helix</keyword>
<feature type="region of interest" description="Disordered" evidence="1">
    <location>
        <begin position="3031"/>
        <end position="3051"/>
    </location>
</feature>
<feature type="region of interest" description="Disordered" evidence="1">
    <location>
        <begin position="562"/>
        <end position="586"/>
    </location>
</feature>
<feature type="compositionally biased region" description="Low complexity" evidence="1">
    <location>
        <begin position="671"/>
        <end position="689"/>
    </location>
</feature>
<feature type="region of interest" description="Disordered" evidence="1">
    <location>
        <begin position="3065"/>
        <end position="3134"/>
    </location>
</feature>
<proteinExistence type="predicted"/>
<keyword evidence="2" id="KW-0812">Transmembrane</keyword>
<feature type="transmembrane region" description="Helical" evidence="2">
    <location>
        <begin position="73"/>
        <end position="91"/>
    </location>
</feature>
<name>A0ABQ8UFG2_9EUKA</name>
<feature type="transmembrane region" description="Helical" evidence="2">
    <location>
        <begin position="42"/>
        <end position="61"/>
    </location>
</feature>
<feature type="compositionally biased region" description="Low complexity" evidence="1">
    <location>
        <begin position="2858"/>
        <end position="2872"/>
    </location>
</feature>
<dbReference type="Proteomes" id="UP001141327">
    <property type="component" value="Unassembled WGS sequence"/>
</dbReference>
<feature type="region of interest" description="Disordered" evidence="1">
    <location>
        <begin position="2338"/>
        <end position="2381"/>
    </location>
</feature>
<dbReference type="InterPro" id="IPR045167">
    <property type="entry name" value="Hobbit"/>
</dbReference>
<organism evidence="4 5">
    <name type="scientific">Paratrimastix pyriformis</name>
    <dbReference type="NCBI Taxonomy" id="342808"/>
    <lineage>
        <taxon>Eukaryota</taxon>
        <taxon>Metamonada</taxon>
        <taxon>Preaxostyla</taxon>
        <taxon>Paratrimastigidae</taxon>
        <taxon>Paratrimastix</taxon>
    </lineage>
</organism>
<feature type="compositionally biased region" description="Low complexity" evidence="1">
    <location>
        <begin position="2713"/>
        <end position="2726"/>
    </location>
</feature>
<gene>
    <name evidence="4" type="ORF">PAPYR_8080</name>
</gene>
<evidence type="ECO:0000256" key="2">
    <source>
        <dbReference type="SAM" id="Phobius"/>
    </source>
</evidence>
<feature type="domain" description="FMP27/BLTP2/Hobbit GFWDK motif-containing RBG unit" evidence="3">
    <location>
        <begin position="1411"/>
        <end position="1551"/>
    </location>
</feature>
<dbReference type="PANTHER" id="PTHR15678">
    <property type="entry name" value="ANTIGEN MLAA-22-RELATED"/>
    <property type="match status" value="1"/>
</dbReference>
<comment type="caution">
    <text evidence="4">The sequence shown here is derived from an EMBL/GenBank/DDBJ whole genome shotgun (WGS) entry which is preliminary data.</text>
</comment>
<dbReference type="EMBL" id="JAPMOS010000065">
    <property type="protein sequence ID" value="KAJ4456601.1"/>
    <property type="molecule type" value="Genomic_DNA"/>
</dbReference>
<feature type="compositionally biased region" description="Pro residues" evidence="1">
    <location>
        <begin position="2114"/>
        <end position="2131"/>
    </location>
</feature>
<evidence type="ECO:0000259" key="3">
    <source>
        <dbReference type="SMART" id="SM01214"/>
    </source>
</evidence>
<feature type="compositionally biased region" description="Pro residues" evidence="1">
    <location>
        <begin position="690"/>
        <end position="699"/>
    </location>
</feature>
<feature type="region of interest" description="Disordered" evidence="1">
    <location>
        <begin position="2854"/>
        <end position="2903"/>
    </location>
</feature>
<sequence>MPMGTPEVKFENSFMVPRGVSESASNGRFGRRRADVESAGGLKMFTAGSIRLAAFSTLWLLCIPWKKWVAKTLLLGATITFLIELLLLFLLKRFGKNFKYFFLKAVSFHCVDSLELELEKVSFPDPPVLPAISPLVYSVVRLLLGRFAVLGTDLDVSVGFEGNSDSAAGHLRLPSFSLRPSLVLSASSLPTLRLDPSLGPLEFRLATHHTGDVLLSASRSAVSTAPATEIPPIIAAHATPVVTLPSPIVSKATIPLRDWFAEKSAPWVTCAQGRVAIPLLCLETGSPLFGPLYSRAIAVERGIGLWDAVRSAHLALSSDIELAMSCSGLGSPLEGMVSLTKLAIDLTGQSSAGAMRCLHLTLSHESLCAKIHTPSLPKGLQMAPATINLPASRCDVRADLDMEGAALPQYRHSSFCFFPTRHTTCSLPTFPTFPDPPLPSRLRQPVQVQVDLSLSRLAVQLPAAHALLRYGLAATARLPSFLPPGDAKPPSSGVLLRPAATTPLIVSPPAVRIPAALAAVSIRCGAEWGGVDLAGEMWAGERQINGKVSLGAGQLAFQSSNPSLAAGPATATPAATTPRAPSPHPLMHLLRTPTDLLRVVLQPTTCYVGSTPLLLCPAAHLLVERQGAPTDLDLPLHVRAGIDGEIHAELNDVMLSWASAAAQALREALPSPSVPSTATSSLDGAASTPPGAPPANTNPPAPVSALVLLVTASTAASAEPNATRLRLVVPAVTGHIDFPGESTGAGAGAGRAGGLLVEGNLEVAAGCRVEMDTADLGLPPTQSLVSFGSLSLRADSHAPNATGGSFDHRLRLTAHGVELLWATLVQVRFYESPISATAGTQNARAEGETPKPSHRFAVSVALEEVHGQAFWTATSQLEVTCRQLQLYIPWPLPLAPDPTRPCDPLLRLTDTEGWLNRVHHVASIPMAALYLRANYVYHPTVLACTMGQPTDDEDECPAMREKEAMAAEEQDREREQRTVGHAAAAGTGMGQPQTAACESCIRDKALAVTFTVFRGSSSALFTYLLTALQIYGDAFLASLHEWVPTKEPPGAPEPFEGIAFGSETHEVEGIVAGPGKPGWTPAQWHPIDGRDPKTTRVLPPRHPIDGFAPPAPTDPNPGATAVVEAWGAVVRYPETLHLGKWIDELSYAIKVLLGGAKNLMKGRVASPRSNAPTLTRLHLSDVNGPPPDPKPDYGEAIIPPLLFRLADARLEILEDPFDRHVEALMRAGQAEQVDRLQRGQILEEQMRAPGTASAIPSQTSAGTPAVAGSLGLIPSPSPSPAPSPPLDGDVPEGTMSRTPSPKPGGPLPQTFTFTERSMMRQLLERQNATLWRARVDEMLRTQPPSSVLMSVTVAQASVALCLDERLAPERIMGTMAALDGARLEDIPPTCDTLFGRRMVVDGYHVVARLRDYPLPLGVVPHLRGIAFLIGAEQPCLDAFKSTRPVTLGPLLLDPSAPIPADLEALPARLAPYIARRSYTPIKMFYNVRAVVHDADITFGPAWFPALMVLARCMDRFTPPSDSPWRSLPWWDAMRYFLHGRLAVVCGQQHVVQRPVVPPVCAPPFAALSAHVFCSLALRLRLTILPTTDPRLADNALTLQAARLRFCIGRGGLGGRLVDVTLRHCPLGPQPRACPCRPQADEGAEEDGADSNLLIRVPAVDIALHAHWSCRANQRHGTAHCDFLPFRRAQGSDVLPLGPLRPPGAVAPGDPLPPARHPTSPAEAFLGIPGDTCVDHYFFYKPAATLVASRPSAEGPAVVSQWPIDPRDPLASYRSVGLALRLAVALVQPGGEAPEFGGAVDKANPVQPIRPLPAPAPLAPIAGAPRLSPFARNFPEWCCSHPLAAAPLTCVCAPGYWGGVPDDQTCDEPVVWPAPAQTLRLELNSPALSWLLSVWELFTSPPPEVAPRQLRRPAFIGVGAPPVPQLTKGPDFTGILTALTIEVNCHNLESLVAAPPRLADLAAEGDSPSVALPALAVTTGPAALRMAMIQATHLYDADPEQAGLPARTLNGWHLSSMDCRLDGCDMRIGTLLAPTPAKRDGATATASPANAEGASPLSGPPLTPTGSGVHPEDSTVVASNAILAPGIHPARPFVQSAPCRFSRLAYARATRDCGPPQPTPQRTPARPLPIEGPSPAAAAPLPPRSHRQRTLQNEGKGAETEMDLADATQCLVITDPCLLYTVAVRDALLLWFSELKLASLPASPSLAQRKKSQAVDRLMLFIGNAPRSRSQSVSEGLAGFVPHPLAAAAAAPSNLRVVPTAGLACPSEEPRTVLGQLAGVESAALPNAPAVQQPTDANASVPVPPREDQPLPASVAPLPAAAAEDWLATELSRTKLQTTAAAAATTATTTTAPAPAASVPSEPQPAQSPTGPVTSPLGAAGQPEVNRPGFVFKFVRAQVNVQDPTIPGCLLVAADVAHVCSTDVFYADPVLAGSTPAQAQQGPAGFRLPPMFSRSLARPASCAAGFSMCSLARHFTYVVPSSRAPCCAALEPLRTEIHVTLDGAQAFVAPLDVDKGAGVPWIRFMKGGFFSPILRQICPECPLKIVVQLVSLPHSYTDILLKIPVRFCRCRPDLALPPRRRFATVLSMVRTVVLAPRTEAETIEKNARALDFKRMLLPSERIPNRASLDKIVKTIRHEIDTTAGDLERARQEYAALRRLRTAEADPDPLRPHEEELRGQVDQLVEALHAQQTRLHRIQLGIKALKRVSPSADPAAAQQQQQQQQQQQHGPKDQPYLSLRFRCENVEWDMLHDAPKPFARILLGGFLCNAHMFPSGRFEFDMAWKTLGWEGIRNWTPGDLAVRIVARQRPPVGHITTYEHLEVNLGPLEAHLTTDIARMLEAYFFPAPASESATVLQGTDPAASAASGADAPSGREAAVSPKEAFPSDAKEFPATTPLSRSRSNSLNALSSAATAAIAAAPATTGPPASTAPAPGHHGKATKLDSLIAIMHQRAESNVSFNFFKATTGTMLFSYKGGTLNVEEQEEKGALYDFEDCPVQMEPLEYHSEVCSFKDLLSKAVSAVVKYKMSHLLSSGRGGSAAEQPPPERIIPRGIPSARTEELLREFPATPSPPTVTPPAPGPQPPPPTASVGLSLDQLMEAGAAGADVSGAAGDQTDAEEERKRLLLLGPKGKGKK</sequence>
<feature type="compositionally biased region" description="Low complexity" evidence="1">
    <location>
        <begin position="562"/>
        <end position="579"/>
    </location>
</feature>
<feature type="compositionally biased region" description="Low complexity" evidence="1">
    <location>
        <begin position="2893"/>
        <end position="2903"/>
    </location>
</feature>
<feature type="compositionally biased region" description="Polar residues" evidence="1">
    <location>
        <begin position="2363"/>
        <end position="2372"/>
    </location>
</feature>
<dbReference type="PANTHER" id="PTHR15678:SF6">
    <property type="entry name" value="BRIDGE-LIKE LIPID TRANSFER PROTEIN FAMILY MEMBER 2"/>
    <property type="match status" value="1"/>
</dbReference>
<feature type="region of interest" description="Disordered" evidence="1">
    <location>
        <begin position="2289"/>
        <end position="2312"/>
    </location>
</feature>
<accession>A0ABQ8UFG2</accession>
<feature type="region of interest" description="Disordered" evidence="1">
    <location>
        <begin position="2707"/>
        <end position="2732"/>
    </location>
</feature>
<keyword evidence="5" id="KW-1185">Reference proteome</keyword>
<keyword evidence="2" id="KW-0472">Membrane</keyword>
<feature type="compositionally biased region" description="Pro residues" evidence="1">
    <location>
        <begin position="1275"/>
        <end position="1285"/>
    </location>
</feature>
<feature type="region of interest" description="Disordered" evidence="1">
    <location>
        <begin position="2035"/>
        <end position="2072"/>
    </location>
</feature>
<evidence type="ECO:0000256" key="1">
    <source>
        <dbReference type="SAM" id="MobiDB-lite"/>
    </source>
</evidence>
<dbReference type="Pfam" id="PF10344">
    <property type="entry name" value="Hobbit"/>
    <property type="match status" value="2"/>
</dbReference>
<protein>
    <recommendedName>
        <fullName evidence="3">FMP27/BLTP2/Hobbit GFWDK motif-containing RBG unit domain-containing protein</fullName>
    </recommendedName>
</protein>
<feature type="region of interest" description="Disordered" evidence="1">
    <location>
        <begin position="671"/>
        <end position="699"/>
    </location>
</feature>
<feature type="region of interest" description="Disordered" evidence="1">
    <location>
        <begin position="1249"/>
        <end position="1311"/>
    </location>
</feature>
<feature type="region of interest" description="Disordered" evidence="1">
    <location>
        <begin position="2109"/>
        <end position="2158"/>
    </location>
</feature>
<dbReference type="InterPro" id="IPR019441">
    <property type="entry name" value="FMP27/BLTP2/Hobbit_GFWDK_RBG"/>
</dbReference>
<feature type="compositionally biased region" description="Low complexity" evidence="1">
    <location>
        <begin position="3099"/>
        <end position="3111"/>
    </location>
</feature>
<reference evidence="4" key="1">
    <citation type="journal article" date="2022" name="bioRxiv">
        <title>Genomics of Preaxostyla Flagellates Illuminates Evolutionary Transitions and the Path Towards Mitochondrial Loss.</title>
        <authorList>
            <person name="Novak L.V.F."/>
            <person name="Treitli S.C."/>
            <person name="Pyrih J."/>
            <person name="Halakuc P."/>
            <person name="Pipaliya S.V."/>
            <person name="Vacek V."/>
            <person name="Brzon O."/>
            <person name="Soukal P."/>
            <person name="Eme L."/>
            <person name="Dacks J.B."/>
            <person name="Karnkowska A."/>
            <person name="Elias M."/>
            <person name="Hampl V."/>
        </authorList>
    </citation>
    <scope>NUCLEOTIDE SEQUENCE</scope>
    <source>
        <strain evidence="4">RCP-MX</strain>
    </source>
</reference>
<feature type="compositionally biased region" description="Low complexity" evidence="1">
    <location>
        <begin position="2338"/>
        <end position="2356"/>
    </location>
</feature>
<dbReference type="SMART" id="SM01214">
    <property type="entry name" value="Fmp27_GFWDK"/>
    <property type="match status" value="1"/>
</dbReference>
<evidence type="ECO:0000313" key="4">
    <source>
        <dbReference type="EMBL" id="KAJ4456601.1"/>
    </source>
</evidence>